<comment type="caution">
    <text evidence="3">The sequence shown here is derived from an EMBL/GenBank/DDBJ whole genome shotgun (WGS) entry which is preliminary data.</text>
</comment>
<sequence length="55" mass="5620">MTEQSRPRPLPPACALARPRSGGSWAGLGQGLRALVLTAAMATLLLGLLIPASLP</sequence>
<keyword evidence="2" id="KW-0472">Membrane</keyword>
<dbReference type="AlphaFoldDB" id="A0A853EQZ6"/>
<protein>
    <submittedName>
        <fullName evidence="3">Uncharacterized protein</fullName>
    </submittedName>
</protein>
<feature type="region of interest" description="Disordered" evidence="1">
    <location>
        <begin position="1"/>
        <end position="23"/>
    </location>
</feature>
<reference evidence="3 4" key="1">
    <citation type="submission" date="2020-07" db="EMBL/GenBank/DDBJ databases">
        <title>MOT database genomes.</title>
        <authorList>
            <person name="Joseph S."/>
            <person name="Aduse-Opoku J."/>
            <person name="Hashim A."/>
            <person name="Wade W."/>
            <person name="Curtis M."/>
        </authorList>
    </citation>
    <scope>NUCLEOTIDE SEQUENCE [LARGE SCALE GENOMIC DNA]</scope>
    <source>
        <strain evidence="3 4">WMus004</strain>
    </source>
</reference>
<proteinExistence type="predicted"/>
<keyword evidence="2" id="KW-1133">Transmembrane helix</keyword>
<evidence type="ECO:0000313" key="4">
    <source>
        <dbReference type="Proteomes" id="UP000572528"/>
    </source>
</evidence>
<evidence type="ECO:0000256" key="1">
    <source>
        <dbReference type="SAM" id="MobiDB-lite"/>
    </source>
</evidence>
<evidence type="ECO:0000256" key="2">
    <source>
        <dbReference type="SAM" id="Phobius"/>
    </source>
</evidence>
<dbReference type="EMBL" id="JACBXV010000393">
    <property type="protein sequence ID" value="NYS70541.1"/>
    <property type="molecule type" value="Genomic_DNA"/>
</dbReference>
<organism evidence="3 4">
    <name type="scientific">Actinomyces bowdenii</name>
    <dbReference type="NCBI Taxonomy" id="131109"/>
    <lineage>
        <taxon>Bacteria</taxon>
        <taxon>Bacillati</taxon>
        <taxon>Actinomycetota</taxon>
        <taxon>Actinomycetes</taxon>
        <taxon>Actinomycetales</taxon>
        <taxon>Actinomycetaceae</taxon>
        <taxon>Actinomyces</taxon>
    </lineage>
</organism>
<gene>
    <name evidence="3" type="ORF">HZZ05_13705</name>
</gene>
<feature type="non-terminal residue" evidence="3">
    <location>
        <position position="55"/>
    </location>
</feature>
<feature type="transmembrane region" description="Helical" evidence="2">
    <location>
        <begin position="34"/>
        <end position="54"/>
    </location>
</feature>
<keyword evidence="2" id="KW-0812">Transmembrane</keyword>
<accession>A0A853EQZ6</accession>
<dbReference type="Proteomes" id="UP000572528">
    <property type="component" value="Unassembled WGS sequence"/>
</dbReference>
<evidence type="ECO:0000313" key="3">
    <source>
        <dbReference type="EMBL" id="NYS70541.1"/>
    </source>
</evidence>
<name>A0A853EQZ6_9ACTO</name>